<organism evidence="1 2">
    <name type="scientific">Penicillium oxalicum (strain 114-2 / CGMCC 5302)</name>
    <name type="common">Penicillium decumbens</name>
    <dbReference type="NCBI Taxonomy" id="933388"/>
    <lineage>
        <taxon>Eukaryota</taxon>
        <taxon>Fungi</taxon>
        <taxon>Dikarya</taxon>
        <taxon>Ascomycota</taxon>
        <taxon>Pezizomycotina</taxon>
        <taxon>Eurotiomycetes</taxon>
        <taxon>Eurotiomycetidae</taxon>
        <taxon>Eurotiales</taxon>
        <taxon>Aspergillaceae</taxon>
        <taxon>Penicillium</taxon>
    </lineage>
</organism>
<name>S7ZEH0_PENO1</name>
<keyword evidence="2" id="KW-1185">Reference proteome</keyword>
<dbReference type="EMBL" id="KB644411">
    <property type="protein sequence ID" value="EPS29060.1"/>
    <property type="molecule type" value="Genomic_DNA"/>
</dbReference>
<dbReference type="OrthoDB" id="5098281at2759"/>
<gene>
    <name evidence="1" type="ORF">PDE_04007</name>
</gene>
<proteinExistence type="predicted"/>
<dbReference type="HOGENOM" id="CLU_072632_0_0_1"/>
<sequence>MCESIDHIGLDPTHARQSSNLLICAALNIPYEPDSHPPNVHCEAIPISIHFYATPALQHLYEPDSFFYAWGPFSARQSLGGATEITLRACGEPDYLIALPRQPGDVTDTDTYQTHCPEAACPTVLLMGTVESATGRVNSGPSLMYYDLHSTVYDSSTKSSVSFTVAAYFRNGARWANFPPLKLHTHIMVAAHVIGITTDDLRLALMVDDVYFLPTLPYAPPTPTGAGSQIS</sequence>
<reference evidence="1 2" key="1">
    <citation type="journal article" date="2013" name="PLoS ONE">
        <title>Genomic and secretomic analyses reveal unique features of the lignocellulolytic enzyme system of Penicillium decumbens.</title>
        <authorList>
            <person name="Liu G."/>
            <person name="Zhang L."/>
            <person name="Wei X."/>
            <person name="Zou G."/>
            <person name="Qin Y."/>
            <person name="Ma L."/>
            <person name="Li J."/>
            <person name="Zheng H."/>
            <person name="Wang S."/>
            <person name="Wang C."/>
            <person name="Xun L."/>
            <person name="Zhao G.-P."/>
            <person name="Zhou Z."/>
            <person name="Qu Y."/>
        </authorList>
    </citation>
    <scope>NUCLEOTIDE SEQUENCE [LARGE SCALE GENOMIC DNA]</scope>
    <source>
        <strain evidence="2">114-2 / CGMCC 5302</strain>
    </source>
</reference>
<dbReference type="PhylomeDB" id="S7ZEH0"/>
<dbReference type="Proteomes" id="UP000019376">
    <property type="component" value="Unassembled WGS sequence"/>
</dbReference>
<protein>
    <submittedName>
        <fullName evidence="1">Uncharacterized protein</fullName>
    </submittedName>
</protein>
<dbReference type="STRING" id="933388.S7ZEH0"/>
<dbReference type="AlphaFoldDB" id="S7ZEH0"/>
<evidence type="ECO:0000313" key="2">
    <source>
        <dbReference type="Proteomes" id="UP000019376"/>
    </source>
</evidence>
<accession>S7ZEH0</accession>
<evidence type="ECO:0000313" key="1">
    <source>
        <dbReference type="EMBL" id="EPS29060.1"/>
    </source>
</evidence>